<reference evidence="5" key="1">
    <citation type="submission" date="2023-07" db="EMBL/GenBank/DDBJ databases">
        <title>30 novel species of actinomycetes from the DSMZ collection.</title>
        <authorList>
            <person name="Nouioui I."/>
        </authorList>
    </citation>
    <scope>NUCLEOTIDE SEQUENCE [LARGE SCALE GENOMIC DNA]</scope>
    <source>
        <strain evidence="5">DSM 44915</strain>
    </source>
</reference>
<keyword evidence="2" id="KW-0413">Isomerase</keyword>
<name>A0ABU2JMB1_9ACTN</name>
<evidence type="ECO:0000256" key="2">
    <source>
        <dbReference type="ARBA" id="ARBA00023235"/>
    </source>
</evidence>
<evidence type="ECO:0000313" key="5">
    <source>
        <dbReference type="Proteomes" id="UP001183410"/>
    </source>
</evidence>
<dbReference type="Proteomes" id="UP001183410">
    <property type="component" value="Unassembled WGS sequence"/>
</dbReference>
<dbReference type="SUPFAM" id="SSF51182">
    <property type="entry name" value="RmlC-like cupins"/>
    <property type="match status" value="1"/>
</dbReference>
<organism evidence="4 5">
    <name type="scientific">Streptomyces chisholmiae</name>
    <dbReference type="NCBI Taxonomy" id="3075540"/>
    <lineage>
        <taxon>Bacteria</taxon>
        <taxon>Bacillati</taxon>
        <taxon>Actinomycetota</taxon>
        <taxon>Actinomycetes</taxon>
        <taxon>Kitasatosporales</taxon>
        <taxon>Streptomycetaceae</taxon>
        <taxon>Streptomyces</taxon>
    </lineage>
</organism>
<evidence type="ECO:0000313" key="4">
    <source>
        <dbReference type="EMBL" id="MDT0266126.1"/>
    </source>
</evidence>
<comment type="similarity">
    <text evidence="1">Belongs to the dTDP-4-dehydrorhamnose 3,5-epimerase family.</text>
</comment>
<dbReference type="RefSeq" id="WP_311666129.1">
    <property type="nucleotide sequence ID" value="NZ_JAVREO010000003.1"/>
</dbReference>
<keyword evidence="5" id="KW-1185">Reference proteome</keyword>
<dbReference type="PANTHER" id="PTHR21047">
    <property type="entry name" value="DTDP-6-DEOXY-D-GLUCOSE-3,5 EPIMERASE"/>
    <property type="match status" value="1"/>
</dbReference>
<dbReference type="InterPro" id="IPR011051">
    <property type="entry name" value="RmlC_Cupin_sf"/>
</dbReference>
<sequence length="201" mass="21687">MEIRALDIAGAYEFTPPVFTDERGLFTSPYREEAFHRALGRPLFPVRQVSHNLSANGVLRGVHYTATPPGCAKYVCCQHGTVRDFLVDLRVGSPTFGRYEVTELGGGTGRALYVPVGVGHAFLSTAEVSLVTYLLSAEYQPANELALDPLDPAIGLPVPVTEPAHPPVRSRRDREAPSLDEAADRGLLPAYADCLAAEGLL</sequence>
<dbReference type="PANTHER" id="PTHR21047:SF2">
    <property type="entry name" value="THYMIDINE DIPHOSPHO-4-KETO-RHAMNOSE 3,5-EPIMERASE"/>
    <property type="match status" value="1"/>
</dbReference>
<dbReference type="EMBL" id="JAVREO010000003">
    <property type="protein sequence ID" value="MDT0266126.1"/>
    <property type="molecule type" value="Genomic_DNA"/>
</dbReference>
<accession>A0ABU2JMB1</accession>
<dbReference type="Gene3D" id="2.60.120.10">
    <property type="entry name" value="Jelly Rolls"/>
    <property type="match status" value="1"/>
</dbReference>
<evidence type="ECO:0000256" key="3">
    <source>
        <dbReference type="SAM" id="MobiDB-lite"/>
    </source>
</evidence>
<proteinExistence type="inferred from homology"/>
<dbReference type="InterPro" id="IPR000888">
    <property type="entry name" value="RmlC-like"/>
</dbReference>
<dbReference type="CDD" id="cd00438">
    <property type="entry name" value="cupin_RmlC"/>
    <property type="match status" value="1"/>
</dbReference>
<gene>
    <name evidence="4" type="ORF">RM844_07430</name>
</gene>
<dbReference type="InterPro" id="IPR014710">
    <property type="entry name" value="RmlC-like_jellyroll"/>
</dbReference>
<comment type="caution">
    <text evidence="4">The sequence shown here is derived from an EMBL/GenBank/DDBJ whole genome shotgun (WGS) entry which is preliminary data.</text>
</comment>
<evidence type="ECO:0000256" key="1">
    <source>
        <dbReference type="ARBA" id="ARBA00010154"/>
    </source>
</evidence>
<feature type="region of interest" description="Disordered" evidence="3">
    <location>
        <begin position="159"/>
        <end position="182"/>
    </location>
</feature>
<protein>
    <submittedName>
        <fullName evidence="4">dTDP-4-dehydrorhamnose 3,5-epimerase family protein</fullName>
    </submittedName>
</protein>
<dbReference type="Pfam" id="PF00908">
    <property type="entry name" value="dTDP_sugar_isom"/>
    <property type="match status" value="1"/>
</dbReference>